<name>A0A3R7Q5W6_PENVA</name>
<keyword evidence="11" id="KW-1185">Reference proteome</keyword>
<evidence type="ECO:0000256" key="8">
    <source>
        <dbReference type="ARBA" id="ARBA00023136"/>
    </source>
</evidence>
<keyword evidence="8 9" id="KW-0472">Membrane</keyword>
<evidence type="ECO:0000256" key="1">
    <source>
        <dbReference type="ARBA" id="ARBA00004127"/>
    </source>
</evidence>
<dbReference type="GO" id="GO:0033179">
    <property type="term" value="C:proton-transporting V-type ATPase, V0 domain"/>
    <property type="evidence" value="ECO:0007669"/>
    <property type="project" value="InterPro"/>
</dbReference>
<comment type="subcellular location">
    <subcellularLocation>
        <location evidence="1">Endomembrane system</location>
        <topology evidence="1">Multi-pass membrane protein</topology>
    </subcellularLocation>
</comment>
<evidence type="ECO:0000256" key="3">
    <source>
        <dbReference type="ARBA" id="ARBA00022448"/>
    </source>
</evidence>
<gene>
    <name evidence="10" type="ORF">C7M84_012394</name>
</gene>
<evidence type="ECO:0000256" key="9">
    <source>
        <dbReference type="SAM" id="Phobius"/>
    </source>
</evidence>
<comment type="similarity">
    <text evidence="2">Belongs to the V-ATPase e1/e2 subunit family.</text>
</comment>
<evidence type="ECO:0000256" key="2">
    <source>
        <dbReference type="ARBA" id="ARBA00008328"/>
    </source>
</evidence>
<keyword evidence="4 9" id="KW-0812">Transmembrane</keyword>
<dbReference type="GO" id="GO:0012505">
    <property type="term" value="C:endomembrane system"/>
    <property type="evidence" value="ECO:0007669"/>
    <property type="project" value="UniProtKB-SubCell"/>
</dbReference>
<proteinExistence type="inferred from homology"/>
<keyword evidence="7" id="KW-0406">Ion transport</keyword>
<evidence type="ECO:0000256" key="5">
    <source>
        <dbReference type="ARBA" id="ARBA00022781"/>
    </source>
</evidence>
<dbReference type="PANTHER" id="PTHR12263:SF0">
    <property type="entry name" value="V-TYPE PROTON ATPASE SUBUNIT"/>
    <property type="match status" value="1"/>
</dbReference>
<dbReference type="AlphaFoldDB" id="A0A3R7Q5W6"/>
<keyword evidence="6 9" id="KW-1133">Transmembrane helix</keyword>
<evidence type="ECO:0000256" key="6">
    <source>
        <dbReference type="ARBA" id="ARBA00022989"/>
    </source>
</evidence>
<dbReference type="GO" id="GO:0046961">
    <property type="term" value="F:proton-transporting ATPase activity, rotational mechanism"/>
    <property type="evidence" value="ECO:0007669"/>
    <property type="project" value="InterPro"/>
</dbReference>
<feature type="transmembrane region" description="Helical" evidence="9">
    <location>
        <begin position="33"/>
        <end position="52"/>
    </location>
</feature>
<feature type="transmembrane region" description="Helical" evidence="9">
    <location>
        <begin position="6"/>
        <end position="26"/>
    </location>
</feature>
<sequence length="104" mass="11302">MGADAVPIAVVTGFWAVVGIILPFILGKGPNKGVIQTVLVITAVTSWLFWLLCYLHQMNPLIGPQLHNTTILAIRYLWDGTLSLDDFNETTTTNTMETTTAAAI</sequence>
<evidence type="ECO:0000313" key="10">
    <source>
        <dbReference type="EMBL" id="ROT69386.1"/>
    </source>
</evidence>
<evidence type="ECO:0000256" key="4">
    <source>
        <dbReference type="ARBA" id="ARBA00022692"/>
    </source>
</evidence>
<reference evidence="10 11" key="1">
    <citation type="submission" date="2018-04" db="EMBL/GenBank/DDBJ databases">
        <authorList>
            <person name="Zhang X."/>
            <person name="Yuan J."/>
            <person name="Li F."/>
            <person name="Xiang J."/>
        </authorList>
    </citation>
    <scope>NUCLEOTIDE SEQUENCE [LARGE SCALE GENOMIC DNA]</scope>
    <source>
        <tissue evidence="10">Muscle</tissue>
    </source>
</reference>
<evidence type="ECO:0000256" key="7">
    <source>
        <dbReference type="ARBA" id="ARBA00023065"/>
    </source>
</evidence>
<dbReference type="Proteomes" id="UP000283509">
    <property type="component" value="Unassembled WGS sequence"/>
</dbReference>
<protein>
    <recommendedName>
        <fullName evidence="12">V-type proton ATPase subunit</fullName>
    </recommendedName>
</protein>
<dbReference type="Pfam" id="PF05493">
    <property type="entry name" value="ATP_synt_H"/>
    <property type="match status" value="1"/>
</dbReference>
<evidence type="ECO:0008006" key="12">
    <source>
        <dbReference type="Google" id="ProtNLM"/>
    </source>
</evidence>
<dbReference type="OrthoDB" id="1508846at2759"/>
<dbReference type="InterPro" id="IPR008389">
    <property type="entry name" value="ATPase_V0-cplx_e1/e2_su"/>
</dbReference>
<dbReference type="PANTHER" id="PTHR12263">
    <property type="entry name" value="VACUOLAR ATP SYNTHASE SUBUNIT H"/>
    <property type="match status" value="1"/>
</dbReference>
<keyword evidence="5" id="KW-0375">Hydrogen ion transport</keyword>
<dbReference type="STRING" id="6689.A0A3R7Q5W6"/>
<keyword evidence="3" id="KW-0813">Transport</keyword>
<dbReference type="EMBL" id="QCYY01002567">
    <property type="protein sequence ID" value="ROT69386.1"/>
    <property type="molecule type" value="Genomic_DNA"/>
</dbReference>
<comment type="caution">
    <text evidence="10">The sequence shown here is derived from an EMBL/GenBank/DDBJ whole genome shotgun (WGS) entry which is preliminary data.</text>
</comment>
<reference evidence="10 11" key="2">
    <citation type="submission" date="2019-01" db="EMBL/GenBank/DDBJ databases">
        <title>The decoding of complex shrimp genome reveals the adaptation for benthos swimmer, frequently molting mechanism and breeding impact on genome.</title>
        <authorList>
            <person name="Sun Y."/>
            <person name="Gao Y."/>
            <person name="Yu Y."/>
        </authorList>
    </citation>
    <scope>NUCLEOTIDE SEQUENCE [LARGE SCALE GENOMIC DNA]</scope>
    <source>
        <tissue evidence="10">Muscle</tissue>
    </source>
</reference>
<evidence type="ECO:0000313" key="11">
    <source>
        <dbReference type="Proteomes" id="UP000283509"/>
    </source>
</evidence>
<dbReference type="GO" id="GO:0033181">
    <property type="term" value="C:plasma membrane proton-transporting V-type ATPase complex"/>
    <property type="evidence" value="ECO:0007669"/>
    <property type="project" value="TreeGrafter"/>
</dbReference>
<organism evidence="10 11">
    <name type="scientific">Penaeus vannamei</name>
    <name type="common">Whiteleg shrimp</name>
    <name type="synonym">Litopenaeus vannamei</name>
    <dbReference type="NCBI Taxonomy" id="6689"/>
    <lineage>
        <taxon>Eukaryota</taxon>
        <taxon>Metazoa</taxon>
        <taxon>Ecdysozoa</taxon>
        <taxon>Arthropoda</taxon>
        <taxon>Crustacea</taxon>
        <taxon>Multicrustacea</taxon>
        <taxon>Malacostraca</taxon>
        <taxon>Eumalacostraca</taxon>
        <taxon>Eucarida</taxon>
        <taxon>Decapoda</taxon>
        <taxon>Dendrobranchiata</taxon>
        <taxon>Penaeoidea</taxon>
        <taxon>Penaeidae</taxon>
        <taxon>Penaeus</taxon>
    </lineage>
</organism>
<accession>A0A3R7Q5W6</accession>